<name>A0ABY0VCL8_9ACTO</name>
<accession>A0ABY0VCL8</accession>
<dbReference type="EMBL" id="LT629792">
    <property type="protein sequence ID" value="SDU08298.1"/>
    <property type="molecule type" value="Genomic_DNA"/>
</dbReference>
<sequence length="144" mass="15425">MAVQAMKLGDGSLEFTLNEAKMSFSGQSTKTLYSPEYKVEDPTDVLNGEQYQEPGKLSGKISGELLQDYGTNSLLVWCHEHAGEIAQFEFVPNKAGALQISGECMITPVDVGGDVAKTNSASYEFPVVGKAKFTVKGAITADSH</sequence>
<keyword evidence="2" id="KW-1185">Reference proteome</keyword>
<protein>
    <recommendedName>
        <fullName evidence="3">Phage tail tube protein</fullName>
    </recommendedName>
</protein>
<evidence type="ECO:0000313" key="1">
    <source>
        <dbReference type="EMBL" id="SDU08298.1"/>
    </source>
</evidence>
<evidence type="ECO:0000313" key="2">
    <source>
        <dbReference type="Proteomes" id="UP000198976"/>
    </source>
</evidence>
<organism evidence="1 2">
    <name type="scientific">Schaalia radingae</name>
    <dbReference type="NCBI Taxonomy" id="131110"/>
    <lineage>
        <taxon>Bacteria</taxon>
        <taxon>Bacillati</taxon>
        <taxon>Actinomycetota</taxon>
        <taxon>Actinomycetes</taxon>
        <taxon>Actinomycetales</taxon>
        <taxon>Actinomycetaceae</taxon>
        <taxon>Schaalia</taxon>
    </lineage>
</organism>
<reference evidence="1 2" key="1">
    <citation type="submission" date="2016-10" db="EMBL/GenBank/DDBJ databases">
        <authorList>
            <person name="Varghese N."/>
            <person name="Submissions S."/>
        </authorList>
    </citation>
    <scope>NUCLEOTIDE SEQUENCE [LARGE SCALE GENOMIC DNA]</scope>
    <source>
        <strain evidence="1 2">DSM 9169</strain>
    </source>
</reference>
<evidence type="ECO:0008006" key="3">
    <source>
        <dbReference type="Google" id="ProtNLM"/>
    </source>
</evidence>
<gene>
    <name evidence="1" type="ORF">SAMN04489714_2055</name>
</gene>
<proteinExistence type="predicted"/>
<dbReference type="Proteomes" id="UP000198976">
    <property type="component" value="Chromosome I"/>
</dbReference>